<dbReference type="GO" id="GO:0008270">
    <property type="term" value="F:zinc ion binding"/>
    <property type="evidence" value="ECO:0007669"/>
    <property type="project" value="UniProtKB-KW"/>
</dbReference>
<dbReference type="Proteomes" id="UP000606786">
    <property type="component" value="Unassembled WGS sequence"/>
</dbReference>
<evidence type="ECO:0000313" key="8">
    <source>
        <dbReference type="Proteomes" id="UP000606786"/>
    </source>
</evidence>
<dbReference type="SUPFAM" id="SSF57667">
    <property type="entry name" value="beta-beta-alpha zinc fingers"/>
    <property type="match status" value="2"/>
</dbReference>
<feature type="compositionally biased region" description="Polar residues" evidence="5">
    <location>
        <begin position="37"/>
        <end position="46"/>
    </location>
</feature>
<evidence type="ECO:0000313" key="7">
    <source>
        <dbReference type="EMBL" id="CAD6997884.1"/>
    </source>
</evidence>
<evidence type="ECO:0000259" key="6">
    <source>
        <dbReference type="PROSITE" id="PS50157"/>
    </source>
</evidence>
<evidence type="ECO:0000256" key="2">
    <source>
        <dbReference type="ARBA" id="ARBA00022771"/>
    </source>
</evidence>
<dbReference type="AlphaFoldDB" id="A0A811UGB2"/>
<dbReference type="FunFam" id="3.30.160.60:FF:000446">
    <property type="entry name" value="Zinc finger protein"/>
    <property type="match status" value="1"/>
</dbReference>
<evidence type="ECO:0000256" key="4">
    <source>
        <dbReference type="PROSITE-ProRule" id="PRU00042"/>
    </source>
</evidence>
<dbReference type="InterPro" id="IPR013087">
    <property type="entry name" value="Znf_C2H2_type"/>
</dbReference>
<dbReference type="PROSITE" id="PS50157">
    <property type="entry name" value="ZINC_FINGER_C2H2_2"/>
    <property type="match status" value="4"/>
</dbReference>
<evidence type="ECO:0000256" key="3">
    <source>
        <dbReference type="ARBA" id="ARBA00022833"/>
    </source>
</evidence>
<evidence type="ECO:0000256" key="5">
    <source>
        <dbReference type="SAM" id="MobiDB-lite"/>
    </source>
</evidence>
<gene>
    <name evidence="7" type="ORF">CCAP1982_LOCUS6503</name>
</gene>
<dbReference type="GO" id="GO:0010468">
    <property type="term" value="P:regulation of gene expression"/>
    <property type="evidence" value="ECO:0007669"/>
    <property type="project" value="TreeGrafter"/>
</dbReference>
<name>A0A811UGB2_CERCA</name>
<proteinExistence type="predicted"/>
<dbReference type="Gene3D" id="3.30.160.60">
    <property type="entry name" value="Classic Zinc Finger"/>
    <property type="match status" value="4"/>
</dbReference>
<organism evidence="7 8">
    <name type="scientific">Ceratitis capitata</name>
    <name type="common">Mediterranean fruit fly</name>
    <name type="synonym">Tephritis capitata</name>
    <dbReference type="NCBI Taxonomy" id="7213"/>
    <lineage>
        <taxon>Eukaryota</taxon>
        <taxon>Metazoa</taxon>
        <taxon>Ecdysozoa</taxon>
        <taxon>Arthropoda</taxon>
        <taxon>Hexapoda</taxon>
        <taxon>Insecta</taxon>
        <taxon>Pterygota</taxon>
        <taxon>Neoptera</taxon>
        <taxon>Endopterygota</taxon>
        <taxon>Diptera</taxon>
        <taxon>Brachycera</taxon>
        <taxon>Muscomorpha</taxon>
        <taxon>Tephritoidea</taxon>
        <taxon>Tephritidae</taxon>
        <taxon>Ceratitis</taxon>
        <taxon>Ceratitis</taxon>
    </lineage>
</organism>
<keyword evidence="1" id="KW-0479">Metal-binding</keyword>
<evidence type="ECO:0000256" key="1">
    <source>
        <dbReference type="ARBA" id="ARBA00022723"/>
    </source>
</evidence>
<dbReference type="FunFam" id="3.30.160.60:FF:000345">
    <property type="entry name" value="Zinc finger protein Gfi-1"/>
    <property type="match status" value="1"/>
</dbReference>
<sequence>MCTSTARGERTDELAFSINRLVKSEHLSTHHPAALHSATNSTNPTKAQHDEDNNNSISILSKNQILQWKLQQPLSDSGISEPHSYIERDMLSRSRSHSRTSSQIDLDDDSNCRRSLHSRSRSRSSSVELEVDSPPPPAFQHHNNNRASPISSPPTTAELLISSSPKKSEMFSVSALLRRDEPVHAAAGGGGGGGGCGGVTVLRPTQKSPTAVNLPMGMNPFEAFRNGYTTSSGAAAGSGGPAGYEPAFFQRPLLPPAFPLFAAFALHQGQQSGLTSAYHPASQEDLFRLRNLMVPLQSSQNGDASGLPPNSHLGLPHPPHLHFHHMAKWPGLPQFSDLYSCMKCEKMFSTPHGLEVHSRRTHHGKKPYACELCNKTFGHEVSLSQHRAVHNVEKVFECKQCGKRFKRSSTLSTHLLIHSDTRPYPCSYCGKRFHQKSDMKKHTYIHT</sequence>
<feature type="domain" description="C2H2-type" evidence="6">
    <location>
        <begin position="396"/>
        <end position="423"/>
    </location>
</feature>
<dbReference type="InterPro" id="IPR036236">
    <property type="entry name" value="Znf_C2H2_sf"/>
</dbReference>
<dbReference type="PROSITE" id="PS00028">
    <property type="entry name" value="ZINC_FINGER_C2H2_1"/>
    <property type="match status" value="4"/>
</dbReference>
<feature type="region of interest" description="Disordered" evidence="5">
    <location>
        <begin position="88"/>
        <end position="158"/>
    </location>
</feature>
<protein>
    <submittedName>
        <fullName evidence="7">(Mediterranean fruit fly) hypothetical protein</fullName>
    </submittedName>
</protein>
<feature type="domain" description="C2H2-type" evidence="6">
    <location>
        <begin position="339"/>
        <end position="367"/>
    </location>
</feature>
<keyword evidence="8" id="KW-1185">Reference proteome</keyword>
<feature type="domain" description="C2H2-type" evidence="6">
    <location>
        <begin position="424"/>
        <end position="447"/>
    </location>
</feature>
<dbReference type="OrthoDB" id="6155966at2759"/>
<comment type="caution">
    <text evidence="7">The sequence shown here is derived from an EMBL/GenBank/DDBJ whole genome shotgun (WGS) entry which is preliminary data.</text>
</comment>
<keyword evidence="3" id="KW-0862">Zinc</keyword>
<dbReference type="PANTHER" id="PTHR16515:SF35">
    <property type="entry name" value="FEZ FAMILY ZINC FINGER PROTEIN 2"/>
    <property type="match status" value="1"/>
</dbReference>
<feature type="region of interest" description="Disordered" evidence="5">
    <location>
        <begin position="27"/>
        <end position="53"/>
    </location>
</feature>
<dbReference type="PANTHER" id="PTHR16515">
    <property type="entry name" value="PR DOMAIN ZINC FINGER PROTEIN"/>
    <property type="match status" value="1"/>
</dbReference>
<dbReference type="SMART" id="SM00355">
    <property type="entry name" value="ZnF_C2H2"/>
    <property type="match status" value="4"/>
</dbReference>
<feature type="compositionally biased region" description="Polar residues" evidence="5">
    <location>
        <begin position="141"/>
        <end position="158"/>
    </location>
</feature>
<dbReference type="EMBL" id="CAJHJT010000012">
    <property type="protein sequence ID" value="CAD6997884.1"/>
    <property type="molecule type" value="Genomic_DNA"/>
</dbReference>
<accession>A0A811UGB2</accession>
<dbReference type="GO" id="GO:0005634">
    <property type="term" value="C:nucleus"/>
    <property type="evidence" value="ECO:0007669"/>
    <property type="project" value="TreeGrafter"/>
</dbReference>
<dbReference type="FunFam" id="3.30.160.60:FF:000245">
    <property type="entry name" value="zinc finger protein Gfi-1"/>
    <property type="match status" value="1"/>
</dbReference>
<dbReference type="Pfam" id="PF00096">
    <property type="entry name" value="zf-C2H2"/>
    <property type="match status" value="4"/>
</dbReference>
<feature type="domain" description="C2H2-type" evidence="6">
    <location>
        <begin position="368"/>
        <end position="395"/>
    </location>
</feature>
<reference evidence="7" key="1">
    <citation type="submission" date="2020-11" db="EMBL/GenBank/DDBJ databases">
        <authorList>
            <person name="Whitehead M."/>
        </authorList>
    </citation>
    <scope>NUCLEOTIDE SEQUENCE</scope>
    <source>
        <strain evidence="7">EGII</strain>
    </source>
</reference>
<keyword evidence="2 4" id="KW-0863">Zinc-finger</keyword>
<dbReference type="InterPro" id="IPR050331">
    <property type="entry name" value="Zinc_finger"/>
</dbReference>
<feature type="non-terminal residue" evidence="7">
    <location>
        <position position="1"/>
    </location>
</feature>